<evidence type="ECO:0000256" key="1">
    <source>
        <dbReference type="SAM" id="MobiDB-lite"/>
    </source>
</evidence>
<feature type="chain" id="PRO_5045819752" evidence="2">
    <location>
        <begin position="21"/>
        <end position="241"/>
    </location>
</feature>
<name>A0ABY9KD24_9HYPH</name>
<dbReference type="RefSeq" id="WP_306161057.1">
    <property type="nucleotide sequence ID" value="NZ_CP132315.1"/>
</dbReference>
<evidence type="ECO:0000256" key="2">
    <source>
        <dbReference type="SAM" id="SignalP"/>
    </source>
</evidence>
<keyword evidence="2" id="KW-0732">Signal</keyword>
<organism evidence="3 4">
    <name type="scientific">Shinella oryzae</name>
    <dbReference type="NCBI Taxonomy" id="2871820"/>
    <lineage>
        <taxon>Bacteria</taxon>
        <taxon>Pseudomonadati</taxon>
        <taxon>Pseudomonadota</taxon>
        <taxon>Alphaproteobacteria</taxon>
        <taxon>Hyphomicrobiales</taxon>
        <taxon>Rhizobiaceae</taxon>
        <taxon>Shinella</taxon>
    </lineage>
</organism>
<proteinExistence type="predicted"/>
<gene>
    <name evidence="3" type="ORF">Q9315_21670</name>
</gene>
<geneLocation type="plasmid" evidence="3 4">
    <name>unnamed1</name>
</geneLocation>
<accession>A0ABY9KD24</accession>
<feature type="region of interest" description="Disordered" evidence="1">
    <location>
        <begin position="115"/>
        <end position="149"/>
    </location>
</feature>
<feature type="signal peptide" evidence="2">
    <location>
        <begin position="1"/>
        <end position="20"/>
    </location>
</feature>
<dbReference type="Proteomes" id="UP001225788">
    <property type="component" value="Plasmid unnamed1"/>
</dbReference>
<protein>
    <submittedName>
        <fullName evidence="3">Uncharacterized protein</fullName>
    </submittedName>
</protein>
<reference evidence="3 4" key="1">
    <citation type="submission" date="2023-08" db="EMBL/GenBank/DDBJ databases">
        <title>Pathogen: clinical or host-associated sample.</title>
        <authorList>
            <person name="Hergert J."/>
            <person name="Casey R."/>
            <person name="Wagner J."/>
            <person name="Young E.L."/>
            <person name="Oakeson K.F."/>
        </authorList>
    </citation>
    <scope>NUCLEOTIDE SEQUENCE [LARGE SCALE GENOMIC DNA]</scope>
    <source>
        <strain evidence="3 4">UPHL-collab-2</strain>
        <plasmid evidence="3 4">unnamed1</plasmid>
    </source>
</reference>
<dbReference type="EMBL" id="CP132315">
    <property type="protein sequence ID" value="WLS04802.1"/>
    <property type="molecule type" value="Genomic_DNA"/>
</dbReference>
<sequence length="241" mass="25350">MLRKAFLSTAMFLIPTLTLAQSAVDLETLHKADALMEKVRAADSTQLLDLVAEFEPLVKTDGLSAACQTAIASMQSLASTTVTADAAAEVPEEMREGLGAARQATEQKLQIEREACVTPSEAPADATQADDTGAETDDPASAQEQEETSVRDALIDIRGQSLAAFEAKDKATLGALDTVLAGMGTDQNLELNCRLAATALARQIKQYGKALDAKDADMQKIAMVGAEMAGTAADSNIEQCE</sequence>
<evidence type="ECO:0000313" key="3">
    <source>
        <dbReference type="EMBL" id="WLS04802.1"/>
    </source>
</evidence>
<keyword evidence="3" id="KW-0614">Plasmid</keyword>
<keyword evidence="4" id="KW-1185">Reference proteome</keyword>
<evidence type="ECO:0000313" key="4">
    <source>
        <dbReference type="Proteomes" id="UP001225788"/>
    </source>
</evidence>